<dbReference type="AlphaFoldDB" id="D6U341"/>
<comment type="caution">
    <text evidence="1">The sequence shown here is derived from an EMBL/GenBank/DDBJ whole genome shotgun (WGS) entry which is preliminary data.</text>
</comment>
<organism evidence="1 2">
    <name type="scientific">Ktedonobacter racemifer DSM 44963</name>
    <dbReference type="NCBI Taxonomy" id="485913"/>
    <lineage>
        <taxon>Bacteria</taxon>
        <taxon>Bacillati</taxon>
        <taxon>Chloroflexota</taxon>
        <taxon>Ktedonobacteria</taxon>
        <taxon>Ktedonobacterales</taxon>
        <taxon>Ktedonobacteraceae</taxon>
        <taxon>Ktedonobacter</taxon>
    </lineage>
</organism>
<accession>D6U341</accession>
<sequence>MRCSFSNIIRLSHICSFDDILTEANKMDIFRTDNRSSQYTWLPQDDNDQRKHKSVTNQLVRRLERPGYQVHLSMEETIPTTPVELAG</sequence>
<protein>
    <submittedName>
        <fullName evidence="1">Uncharacterized protein</fullName>
    </submittedName>
</protein>
<keyword evidence="2" id="KW-1185">Reference proteome</keyword>
<proteinExistence type="predicted"/>
<gene>
    <name evidence="1" type="ORF">Krac_3842</name>
</gene>
<reference evidence="1 2" key="1">
    <citation type="journal article" date="2011" name="Stand. Genomic Sci.">
        <title>Non-contiguous finished genome sequence and contextual data of the filamentous soil bacterium Ktedonobacter racemifer type strain (SOSP1-21).</title>
        <authorList>
            <person name="Chang Y.J."/>
            <person name="Land M."/>
            <person name="Hauser L."/>
            <person name="Chertkov O."/>
            <person name="Del Rio T.G."/>
            <person name="Nolan M."/>
            <person name="Copeland A."/>
            <person name="Tice H."/>
            <person name="Cheng J.F."/>
            <person name="Lucas S."/>
            <person name="Han C."/>
            <person name="Goodwin L."/>
            <person name="Pitluck S."/>
            <person name="Ivanova N."/>
            <person name="Ovchinikova G."/>
            <person name="Pati A."/>
            <person name="Chen A."/>
            <person name="Palaniappan K."/>
            <person name="Mavromatis K."/>
            <person name="Liolios K."/>
            <person name="Brettin T."/>
            <person name="Fiebig A."/>
            <person name="Rohde M."/>
            <person name="Abt B."/>
            <person name="Goker M."/>
            <person name="Detter J.C."/>
            <person name="Woyke T."/>
            <person name="Bristow J."/>
            <person name="Eisen J.A."/>
            <person name="Markowitz V."/>
            <person name="Hugenholtz P."/>
            <person name="Kyrpides N.C."/>
            <person name="Klenk H.P."/>
            <person name="Lapidus A."/>
        </authorList>
    </citation>
    <scope>NUCLEOTIDE SEQUENCE [LARGE SCALE GENOMIC DNA]</scope>
    <source>
        <strain evidence="2">DSM 44963</strain>
    </source>
</reference>
<evidence type="ECO:0000313" key="1">
    <source>
        <dbReference type="EMBL" id="EFH82946.1"/>
    </source>
</evidence>
<dbReference type="Proteomes" id="UP000004508">
    <property type="component" value="Unassembled WGS sequence"/>
</dbReference>
<evidence type="ECO:0000313" key="2">
    <source>
        <dbReference type="Proteomes" id="UP000004508"/>
    </source>
</evidence>
<name>D6U341_KTERA</name>
<dbReference type="EMBL" id="ADVG01000004">
    <property type="protein sequence ID" value="EFH82946.1"/>
    <property type="molecule type" value="Genomic_DNA"/>
</dbReference>
<dbReference type="InParanoid" id="D6U341"/>